<evidence type="ECO:0000313" key="5">
    <source>
        <dbReference type="EMBL" id="GAA0865430.1"/>
    </source>
</evidence>
<keyword evidence="2 3" id="KW-0501">Molybdenum cofactor biosynthesis</keyword>
<evidence type="ECO:0000256" key="4">
    <source>
        <dbReference type="SAM" id="MobiDB-lite"/>
    </source>
</evidence>
<evidence type="ECO:0000256" key="3">
    <source>
        <dbReference type="HAMAP-Rule" id="MF_00187"/>
    </source>
</evidence>
<proteinExistence type="inferred from homology"/>
<feature type="active site" description="Cysteine persulfide intermediate" evidence="3">
    <location>
        <position position="121"/>
    </location>
</feature>
<protein>
    <recommendedName>
        <fullName evidence="3">Sulfur carrier protein FdhD</fullName>
    </recommendedName>
</protein>
<comment type="caution">
    <text evidence="5">The sequence shown here is derived from an EMBL/GenBank/DDBJ whole genome shotgun (WGS) entry which is preliminary data.</text>
</comment>
<keyword evidence="1 3" id="KW-0963">Cytoplasm</keyword>
<dbReference type="InterPro" id="IPR003786">
    <property type="entry name" value="FdhD"/>
</dbReference>
<feature type="region of interest" description="Disordered" evidence="4">
    <location>
        <begin position="1"/>
        <end position="26"/>
    </location>
</feature>
<dbReference type="NCBIfam" id="TIGR00129">
    <property type="entry name" value="fdhD_narQ"/>
    <property type="match status" value="1"/>
</dbReference>
<comment type="function">
    <text evidence="3">Required for formate dehydrogenase (FDH) activity. Acts as a sulfur carrier protein that transfers sulfur from IscS to the molybdenum cofactor prior to its insertion into FDH.</text>
</comment>
<evidence type="ECO:0000256" key="2">
    <source>
        <dbReference type="ARBA" id="ARBA00023150"/>
    </source>
</evidence>
<dbReference type="PANTHER" id="PTHR30592">
    <property type="entry name" value="FORMATE DEHYDROGENASE"/>
    <property type="match status" value="1"/>
</dbReference>
<gene>
    <name evidence="3 5" type="primary">fdhD</name>
    <name evidence="5" type="ORF">GCM10009115_23940</name>
</gene>
<dbReference type="SUPFAM" id="SSF53927">
    <property type="entry name" value="Cytidine deaminase-like"/>
    <property type="match status" value="1"/>
</dbReference>
<dbReference type="Gene3D" id="3.10.20.10">
    <property type="match status" value="1"/>
</dbReference>
<comment type="caution">
    <text evidence="3">Lacks conserved residue(s) required for the propagation of feature annotation.</text>
</comment>
<dbReference type="EMBL" id="BAAAFE010000008">
    <property type="protein sequence ID" value="GAA0865430.1"/>
    <property type="molecule type" value="Genomic_DNA"/>
</dbReference>
<dbReference type="PIRSF" id="PIRSF015626">
    <property type="entry name" value="FdhD"/>
    <property type="match status" value="1"/>
</dbReference>
<keyword evidence="6" id="KW-1185">Reference proteome</keyword>
<dbReference type="Gene3D" id="3.40.140.10">
    <property type="entry name" value="Cytidine Deaminase, domain 2"/>
    <property type="match status" value="1"/>
</dbReference>
<comment type="similarity">
    <text evidence="3">Belongs to the FdhD family.</text>
</comment>
<evidence type="ECO:0000313" key="6">
    <source>
        <dbReference type="Proteomes" id="UP001500738"/>
    </source>
</evidence>
<comment type="subcellular location">
    <subcellularLocation>
        <location evidence="3">Cytoplasm</location>
    </subcellularLocation>
</comment>
<name>A0ABN1M8T3_9SPHN</name>
<dbReference type="InterPro" id="IPR016193">
    <property type="entry name" value="Cytidine_deaminase-like"/>
</dbReference>
<organism evidence="5 6">
    <name type="scientific">Sphingopyxis soli</name>
    <dbReference type="NCBI Taxonomy" id="592051"/>
    <lineage>
        <taxon>Bacteria</taxon>
        <taxon>Pseudomonadati</taxon>
        <taxon>Pseudomonadota</taxon>
        <taxon>Alphaproteobacteria</taxon>
        <taxon>Sphingomonadales</taxon>
        <taxon>Sphingomonadaceae</taxon>
        <taxon>Sphingopyxis</taxon>
    </lineage>
</organism>
<dbReference type="RefSeq" id="WP_215355078.1">
    <property type="nucleotide sequence ID" value="NZ_BAAAFE010000008.1"/>
</dbReference>
<dbReference type="Pfam" id="PF02634">
    <property type="entry name" value="FdhD-NarQ"/>
    <property type="match status" value="1"/>
</dbReference>
<dbReference type="Proteomes" id="UP001500738">
    <property type="component" value="Unassembled WGS sequence"/>
</dbReference>
<sequence length="275" mass="28331">MSAQNSKAGPVGASTTDRGVRRIGLAEPGDSDLTRALAIEAPVSVEVSGIGYAVMMATPADLEDYALGFALAEGLVETPAQLAKVGVHPIEGGWALRLWLAPDRAHLALERARRRVSESSCGLCGIENIEEVLRPLPHVAARIDVDRSAIARALAALVDRQPLGRATGAVHAAAFCTPAGEILCAREDVGRHNALDKLVGALARATIDPAGGFILLSARCSYELVEKTVRAGCPMLVTISAPTSLAAERAAAAGLTLVALARADSALLISGGPIA</sequence>
<evidence type="ECO:0000256" key="1">
    <source>
        <dbReference type="ARBA" id="ARBA00022490"/>
    </source>
</evidence>
<reference evidence="5 6" key="1">
    <citation type="journal article" date="2019" name="Int. J. Syst. Evol. Microbiol.">
        <title>The Global Catalogue of Microorganisms (GCM) 10K type strain sequencing project: providing services to taxonomists for standard genome sequencing and annotation.</title>
        <authorList>
            <consortium name="The Broad Institute Genomics Platform"/>
            <consortium name="The Broad Institute Genome Sequencing Center for Infectious Disease"/>
            <person name="Wu L."/>
            <person name="Ma J."/>
        </authorList>
    </citation>
    <scope>NUCLEOTIDE SEQUENCE [LARGE SCALE GENOMIC DNA]</scope>
    <source>
        <strain evidence="5 6">JCM 15910</strain>
    </source>
</reference>
<dbReference type="PANTHER" id="PTHR30592:SF1">
    <property type="entry name" value="SULFUR CARRIER PROTEIN FDHD"/>
    <property type="match status" value="1"/>
</dbReference>
<feature type="compositionally biased region" description="Polar residues" evidence="4">
    <location>
        <begin position="1"/>
        <end position="17"/>
    </location>
</feature>
<dbReference type="HAMAP" id="MF_00187">
    <property type="entry name" value="FdhD"/>
    <property type="match status" value="1"/>
</dbReference>
<accession>A0ABN1M8T3</accession>